<dbReference type="Proteomes" id="UP001144280">
    <property type="component" value="Unassembled WGS sequence"/>
</dbReference>
<feature type="domain" description="Peptidoglycan binding-like" evidence="4">
    <location>
        <begin position="130"/>
        <end position="177"/>
    </location>
</feature>
<dbReference type="Gene3D" id="2.40.420.20">
    <property type="match status" value="1"/>
</dbReference>
<evidence type="ECO:0000256" key="2">
    <source>
        <dbReference type="ARBA" id="ARBA00023054"/>
    </source>
</evidence>
<evidence type="ECO:0000313" key="6">
    <source>
        <dbReference type="Proteomes" id="UP001144280"/>
    </source>
</evidence>
<dbReference type="InterPro" id="IPR002477">
    <property type="entry name" value="Peptidoglycan-bd-like"/>
</dbReference>
<organism evidence="5 6">
    <name type="scientific">Phytohabitans aurantiacus</name>
    <dbReference type="NCBI Taxonomy" id="3016789"/>
    <lineage>
        <taxon>Bacteria</taxon>
        <taxon>Bacillati</taxon>
        <taxon>Actinomycetota</taxon>
        <taxon>Actinomycetes</taxon>
        <taxon>Micromonosporales</taxon>
        <taxon>Micromonosporaceae</taxon>
    </lineage>
</organism>
<dbReference type="PANTHER" id="PTHR32347">
    <property type="entry name" value="EFFLUX SYSTEM COMPONENT YKNX-RELATED"/>
    <property type="match status" value="1"/>
</dbReference>
<feature type="region of interest" description="Disordered" evidence="3">
    <location>
        <begin position="41"/>
        <end position="73"/>
    </location>
</feature>
<dbReference type="EMBL" id="BSDI01000003">
    <property type="protein sequence ID" value="GLH95584.1"/>
    <property type="molecule type" value="Genomic_DNA"/>
</dbReference>
<dbReference type="Pfam" id="PF01471">
    <property type="entry name" value="PG_binding_1"/>
    <property type="match status" value="1"/>
</dbReference>
<dbReference type="SUPFAM" id="SSF47090">
    <property type="entry name" value="PGBD-like"/>
    <property type="match status" value="1"/>
</dbReference>
<dbReference type="InterPro" id="IPR036365">
    <property type="entry name" value="PGBD-like_sf"/>
</dbReference>
<evidence type="ECO:0000256" key="1">
    <source>
        <dbReference type="ARBA" id="ARBA00004196"/>
    </source>
</evidence>
<comment type="caution">
    <text evidence="5">The sequence shown here is derived from an EMBL/GenBank/DDBJ whole genome shotgun (WGS) entry which is preliminary data.</text>
</comment>
<gene>
    <name evidence="5" type="ORF">Pa4123_08560</name>
</gene>
<evidence type="ECO:0000256" key="3">
    <source>
        <dbReference type="SAM" id="MobiDB-lite"/>
    </source>
</evidence>
<accession>A0ABQ5QMX0</accession>
<dbReference type="Gene3D" id="1.10.101.10">
    <property type="entry name" value="PGBD-like superfamily/PGBD"/>
    <property type="match status" value="1"/>
</dbReference>
<dbReference type="InterPro" id="IPR036366">
    <property type="entry name" value="PGBDSf"/>
</dbReference>
<feature type="compositionally biased region" description="Polar residues" evidence="3">
    <location>
        <begin position="54"/>
        <end position="69"/>
    </location>
</feature>
<protein>
    <submittedName>
        <fullName evidence="5">Peptidoglycan-binding protein</fullName>
    </submittedName>
</protein>
<comment type="subcellular location">
    <subcellularLocation>
        <location evidence="1">Cell envelope</location>
    </subcellularLocation>
</comment>
<keyword evidence="2" id="KW-0175">Coiled coil</keyword>
<keyword evidence="6" id="KW-1185">Reference proteome</keyword>
<proteinExistence type="predicted"/>
<dbReference type="InterPro" id="IPR050465">
    <property type="entry name" value="UPF0194_transport"/>
</dbReference>
<reference evidence="5" key="1">
    <citation type="submission" date="2022-12" db="EMBL/GenBank/DDBJ databases">
        <title>New Phytohabitans aurantiacus sp. RD004123 nov., an actinomycete isolated from soil.</title>
        <authorList>
            <person name="Triningsih D.W."/>
            <person name="Harunari E."/>
            <person name="Igarashi Y."/>
        </authorList>
    </citation>
    <scope>NUCLEOTIDE SEQUENCE</scope>
    <source>
        <strain evidence="5">RD004123</strain>
    </source>
</reference>
<name>A0ABQ5QMX0_9ACTN</name>
<sequence>MSGATRRRRRTGRVVAVTAVVLAVGGAAVAANGFGLVREEASGEPRSDLPPATAQVSRQTLVDRQTESGTLGYGTATTVPGRLSGTLTWLPATGATVKRGQPLYHVDNEPVLLLYGSLPAYRTLSPGAEGADVEQFERNLRALGYNGFTVDGAYSSSTASAVREWQEDLGLPETGTVELGRVVYAAGQVRVDSHQATVGDPLQPGADVLGYTGTARLVTVELDPSDQRLVKKGGAVTVTLPDGKAVAGKIVSSQTVVSPGEGMNPDETKLEVTITLPASSAASLDEATLDVAFTASQRENVLTVPVAALLALAEGGYGVQVVEGGGTRIVAVETGLFANGQVEVTGTGLTEGMTVGMPS</sequence>
<evidence type="ECO:0000313" key="5">
    <source>
        <dbReference type="EMBL" id="GLH95584.1"/>
    </source>
</evidence>
<evidence type="ECO:0000259" key="4">
    <source>
        <dbReference type="Pfam" id="PF01471"/>
    </source>
</evidence>